<reference evidence="2 3" key="1">
    <citation type="submission" date="2011-09" db="EMBL/GenBank/DDBJ databases">
        <title>The draft genome of Methanotorris formicicus Mc-S-70.</title>
        <authorList>
            <consortium name="US DOE Joint Genome Institute (JGI-PGF)"/>
            <person name="Lucas S."/>
            <person name="Han J."/>
            <person name="Lapidus A."/>
            <person name="Cheng J.-F."/>
            <person name="Goodwin L."/>
            <person name="Pitluck S."/>
            <person name="Peters L."/>
            <person name="Land M.L."/>
            <person name="Hauser L."/>
            <person name="Sieprawska-Lupa M."/>
            <person name="Takai K."/>
            <person name="Miyazaki J."/>
            <person name="Whitman W."/>
            <person name="Woyke T.J."/>
        </authorList>
    </citation>
    <scope>NUCLEOTIDE SEQUENCE [LARGE SCALE GENOMIC DNA]</scope>
    <source>
        <strain evidence="2 3">Mc-S-70</strain>
    </source>
</reference>
<evidence type="ECO:0000256" key="1">
    <source>
        <dbReference type="SAM" id="Coils"/>
    </source>
</evidence>
<keyword evidence="1" id="KW-0175">Coiled coil</keyword>
<comment type="caution">
    <text evidence="2">The sequence shown here is derived from an EMBL/GenBank/DDBJ whole genome shotgun (WGS) entry which is preliminary data.</text>
</comment>
<gene>
    <name evidence="2" type="ORF">MetfoDRAFT_1857</name>
</gene>
<dbReference type="EMBL" id="AGJL01000071">
    <property type="protein sequence ID" value="EHP83824.1"/>
    <property type="molecule type" value="Genomic_DNA"/>
</dbReference>
<accession>H1L1D3</accession>
<sequence>MLHYKVREIRKDRDLALRKEHTQELREKVVIPWIRELNNISNAKKYYPVLPQKGDNYFGEYYKVEDFDIERTEKILFKDFLENHASKELKESFKYFKKYCEKLSNRINETKRKIKDFLKENLKKHEILILNDREICKQIEKNYNFHAFEEEIVDFILSCLLCEAKIKIHKNGIYYKNYQKIEFCYIDKCGYWKYSPKAIFVSKTIDENKKAEVENLLNELLNKAKEKFKNDIEKIYTLVDEINKNKKIMHEELKKFEHKRIYDGNCEYIKYP</sequence>
<dbReference type="STRING" id="647171.MetfoDRAFT_1857"/>
<organism evidence="2 3">
    <name type="scientific">Methanotorris formicicus Mc-S-70</name>
    <dbReference type="NCBI Taxonomy" id="647171"/>
    <lineage>
        <taxon>Archaea</taxon>
        <taxon>Methanobacteriati</taxon>
        <taxon>Methanobacteriota</taxon>
        <taxon>Methanomada group</taxon>
        <taxon>Methanococci</taxon>
        <taxon>Methanococcales</taxon>
        <taxon>Methanocaldococcaceae</taxon>
        <taxon>Methanotorris</taxon>
    </lineage>
</organism>
<protein>
    <submittedName>
        <fullName evidence="2">Uncharacterized protein</fullName>
    </submittedName>
</protein>
<keyword evidence="3" id="KW-1185">Reference proteome</keyword>
<dbReference type="Proteomes" id="UP000003706">
    <property type="component" value="Unassembled WGS sequence"/>
</dbReference>
<dbReference type="RefSeq" id="WP_007045277.1">
    <property type="nucleotide sequence ID" value="NZ_AGJL01000071.1"/>
</dbReference>
<feature type="coiled-coil region" evidence="1">
    <location>
        <begin position="203"/>
        <end position="259"/>
    </location>
</feature>
<proteinExistence type="predicted"/>
<evidence type="ECO:0000313" key="3">
    <source>
        <dbReference type="Proteomes" id="UP000003706"/>
    </source>
</evidence>
<dbReference type="AlphaFoldDB" id="H1L1D3"/>
<evidence type="ECO:0000313" key="2">
    <source>
        <dbReference type="EMBL" id="EHP83824.1"/>
    </source>
</evidence>
<name>H1L1D3_9EURY</name>